<dbReference type="Gene3D" id="1.10.10.60">
    <property type="entry name" value="Homeodomain-like"/>
    <property type="match status" value="1"/>
</dbReference>
<reference evidence="3" key="2">
    <citation type="journal article" date="2021" name="PeerJ">
        <title>Extensive microbial diversity within the chicken gut microbiome revealed by metagenomics and culture.</title>
        <authorList>
            <person name="Gilroy R."/>
            <person name="Ravi A."/>
            <person name="Getino M."/>
            <person name="Pursley I."/>
            <person name="Horton D.L."/>
            <person name="Alikhan N.F."/>
            <person name="Baker D."/>
            <person name="Gharbi K."/>
            <person name="Hall N."/>
            <person name="Watson M."/>
            <person name="Adriaenssens E.M."/>
            <person name="Foster-Nyarko E."/>
            <person name="Jarju S."/>
            <person name="Secka A."/>
            <person name="Antonio M."/>
            <person name="Oren A."/>
            <person name="Chaudhuri R.R."/>
            <person name="La Ragione R."/>
            <person name="Hildebrand F."/>
            <person name="Pallen M.J."/>
        </authorList>
    </citation>
    <scope>NUCLEOTIDE SEQUENCE</scope>
    <source>
        <strain evidence="3">2830</strain>
    </source>
</reference>
<evidence type="ECO:0000259" key="2">
    <source>
        <dbReference type="PROSITE" id="PS50994"/>
    </source>
</evidence>
<name>A0A9D1HLB0_9FIRM</name>
<dbReference type="AlphaFoldDB" id="A0A9D1HLB0"/>
<evidence type="ECO:0000313" key="4">
    <source>
        <dbReference type="Proteomes" id="UP000824124"/>
    </source>
</evidence>
<comment type="caution">
    <text evidence="3">The sequence shown here is derived from an EMBL/GenBank/DDBJ whole genome shotgun (WGS) entry which is preliminary data.</text>
</comment>
<dbReference type="GO" id="GO:0032196">
    <property type="term" value="P:transposition"/>
    <property type="evidence" value="ECO:0007669"/>
    <property type="project" value="TreeGrafter"/>
</dbReference>
<protein>
    <submittedName>
        <fullName evidence="3">IS30 family transposase</fullName>
    </submittedName>
</protein>
<gene>
    <name evidence="3" type="ORF">IAB00_04135</name>
</gene>
<dbReference type="GO" id="GO:0015074">
    <property type="term" value="P:DNA integration"/>
    <property type="evidence" value="ECO:0007669"/>
    <property type="project" value="InterPro"/>
</dbReference>
<dbReference type="Proteomes" id="UP000824124">
    <property type="component" value="Unassembled WGS sequence"/>
</dbReference>
<dbReference type="SUPFAM" id="SSF53098">
    <property type="entry name" value="Ribonuclease H-like"/>
    <property type="match status" value="1"/>
</dbReference>
<reference evidence="3" key="1">
    <citation type="submission" date="2020-10" db="EMBL/GenBank/DDBJ databases">
        <authorList>
            <person name="Gilroy R."/>
        </authorList>
    </citation>
    <scope>NUCLEOTIDE SEQUENCE</scope>
    <source>
        <strain evidence="3">2830</strain>
    </source>
</reference>
<keyword evidence="1" id="KW-0233">DNA recombination</keyword>
<dbReference type="InterPro" id="IPR001584">
    <property type="entry name" value="Integrase_cat-core"/>
</dbReference>
<dbReference type="GO" id="GO:0003676">
    <property type="term" value="F:nucleic acid binding"/>
    <property type="evidence" value="ECO:0007669"/>
    <property type="project" value="InterPro"/>
</dbReference>
<dbReference type="InterPro" id="IPR012337">
    <property type="entry name" value="RNaseH-like_sf"/>
</dbReference>
<organism evidence="3 4">
    <name type="scientific">Candidatus Avidehalobacter gallistercoris</name>
    <dbReference type="NCBI Taxonomy" id="2840694"/>
    <lineage>
        <taxon>Bacteria</taxon>
        <taxon>Bacillati</taxon>
        <taxon>Bacillota</taxon>
        <taxon>Clostridia</taxon>
        <taxon>Eubacteriales</taxon>
        <taxon>Peptococcaceae</taxon>
        <taxon>Peptococcaceae incertae sedis</taxon>
        <taxon>Candidatus Avidehalobacter</taxon>
    </lineage>
</organism>
<feature type="domain" description="Integrase catalytic" evidence="2">
    <location>
        <begin position="172"/>
        <end position="342"/>
    </location>
</feature>
<accession>A0A9D1HLB0</accession>
<dbReference type="InterPro" id="IPR009057">
    <property type="entry name" value="Homeodomain-like_sf"/>
</dbReference>
<dbReference type="InterPro" id="IPR051917">
    <property type="entry name" value="Transposase-Integrase"/>
</dbReference>
<sequence>MGKGYKHLTWHDRLKIAKMKNEGRKQVEIAHALHVSESTISRELRRSTYEHLNSDLTTEIRYNPDGAQQRYEYNKTAKGAPLKIGSDHALAAYIETKIADEKYSPCAVLAEIENDPDLQFSVTICRATLYKYIDQGVFLRITNCDLPFRGKRRKHRKTRKVRAARPSCGESIEKRPDHINDRSEFGHWEQDLVDGCRGSKSNALVLTERQTRQEITVKIPDKTTDSVVAALDRLERRFGEYFKDVFKSITMDNGSEFADCEGMERSLFGGKRTKCYYCHPSNPQERGSNEKQNQMLRRHFPKGTNFDNVTEEMLERATRWLNNYPRKLLGWRNSQSLFDAALAAIMGGGGCS</sequence>
<dbReference type="GO" id="GO:0004803">
    <property type="term" value="F:transposase activity"/>
    <property type="evidence" value="ECO:0007669"/>
    <property type="project" value="TreeGrafter"/>
</dbReference>
<dbReference type="InterPro" id="IPR053392">
    <property type="entry name" value="Transposase_IS30-like"/>
</dbReference>
<dbReference type="PROSITE" id="PS50994">
    <property type="entry name" value="INTEGRASE"/>
    <property type="match status" value="1"/>
</dbReference>
<dbReference type="Pfam" id="PF13936">
    <property type="entry name" value="HTH_38"/>
    <property type="match status" value="1"/>
</dbReference>
<dbReference type="PANTHER" id="PTHR10948:SF23">
    <property type="entry name" value="TRANSPOSASE INSI FOR INSERTION SEQUENCE ELEMENT IS30A-RELATED"/>
    <property type="match status" value="1"/>
</dbReference>
<dbReference type="PANTHER" id="PTHR10948">
    <property type="entry name" value="TRANSPOSASE"/>
    <property type="match status" value="1"/>
</dbReference>
<dbReference type="InterPro" id="IPR025246">
    <property type="entry name" value="IS30-like_HTH"/>
</dbReference>
<proteinExistence type="predicted"/>
<evidence type="ECO:0000256" key="1">
    <source>
        <dbReference type="ARBA" id="ARBA00023172"/>
    </source>
</evidence>
<dbReference type="EMBL" id="DVMH01000021">
    <property type="protein sequence ID" value="HIU10421.1"/>
    <property type="molecule type" value="Genomic_DNA"/>
</dbReference>
<dbReference type="Gene3D" id="3.30.420.10">
    <property type="entry name" value="Ribonuclease H-like superfamily/Ribonuclease H"/>
    <property type="match status" value="1"/>
</dbReference>
<dbReference type="NCBIfam" id="NF033563">
    <property type="entry name" value="transpos_IS30"/>
    <property type="match status" value="1"/>
</dbReference>
<dbReference type="InterPro" id="IPR036397">
    <property type="entry name" value="RNaseH_sf"/>
</dbReference>
<dbReference type="GO" id="GO:0006310">
    <property type="term" value="P:DNA recombination"/>
    <property type="evidence" value="ECO:0007669"/>
    <property type="project" value="UniProtKB-KW"/>
</dbReference>
<evidence type="ECO:0000313" key="3">
    <source>
        <dbReference type="EMBL" id="HIU10421.1"/>
    </source>
</evidence>
<dbReference type="GO" id="GO:0005829">
    <property type="term" value="C:cytosol"/>
    <property type="evidence" value="ECO:0007669"/>
    <property type="project" value="TreeGrafter"/>
</dbReference>
<dbReference type="SUPFAM" id="SSF46689">
    <property type="entry name" value="Homeodomain-like"/>
    <property type="match status" value="1"/>
</dbReference>